<keyword evidence="2" id="KW-1185">Reference proteome</keyword>
<evidence type="ECO:0000313" key="2">
    <source>
        <dbReference type="Proteomes" id="UP000724584"/>
    </source>
</evidence>
<dbReference type="Proteomes" id="UP000724584">
    <property type="component" value="Unassembled WGS sequence"/>
</dbReference>
<accession>A0ACB7P9K3</accession>
<name>A0ACB7P9K3_9PEZI</name>
<gene>
    <name evidence="1" type="ORF">F5144DRAFT_261424</name>
</gene>
<sequence>MCQSYSEQHHQKVHQRDNFYSYFQATATPALTRPSMLERSTIQQPADRSFSFLMHEPNMGRPTSNYFVTNKSPRLDGALAYLTKKKSRSKTRSKTQADKASRAACCCICPTNKRRQRWLDQMLVSLEPRLAFSPLSFSATAFSEAGFLSFPPPRKESVEPSSYHASPQISSQSWLACWVLTCVCELRPAREASKFAEMGLKST</sequence>
<dbReference type="EMBL" id="JAGIZQ010000004">
    <property type="protein sequence ID" value="KAH6632743.1"/>
    <property type="molecule type" value="Genomic_DNA"/>
</dbReference>
<reference evidence="1 2" key="1">
    <citation type="journal article" date="2021" name="Nat. Commun.">
        <title>Genetic determinants of endophytism in the Arabidopsis root mycobiome.</title>
        <authorList>
            <person name="Mesny F."/>
            <person name="Miyauchi S."/>
            <person name="Thiergart T."/>
            <person name="Pickel B."/>
            <person name="Atanasova L."/>
            <person name="Karlsson M."/>
            <person name="Huettel B."/>
            <person name="Barry K.W."/>
            <person name="Haridas S."/>
            <person name="Chen C."/>
            <person name="Bauer D."/>
            <person name="Andreopoulos W."/>
            <person name="Pangilinan J."/>
            <person name="LaButti K."/>
            <person name="Riley R."/>
            <person name="Lipzen A."/>
            <person name="Clum A."/>
            <person name="Drula E."/>
            <person name="Henrissat B."/>
            <person name="Kohler A."/>
            <person name="Grigoriev I.V."/>
            <person name="Martin F.M."/>
            <person name="Hacquard S."/>
        </authorList>
    </citation>
    <scope>NUCLEOTIDE SEQUENCE [LARGE SCALE GENOMIC DNA]</scope>
    <source>
        <strain evidence="1 2">MPI-SDFR-AT-0079</strain>
    </source>
</reference>
<protein>
    <submittedName>
        <fullName evidence="1">Uncharacterized protein</fullName>
    </submittedName>
</protein>
<proteinExistence type="predicted"/>
<comment type="caution">
    <text evidence="1">The sequence shown here is derived from an EMBL/GenBank/DDBJ whole genome shotgun (WGS) entry which is preliminary data.</text>
</comment>
<evidence type="ECO:0000313" key="1">
    <source>
        <dbReference type="EMBL" id="KAH6632743.1"/>
    </source>
</evidence>
<organism evidence="1 2">
    <name type="scientific">Chaetomium tenue</name>
    <dbReference type="NCBI Taxonomy" id="1854479"/>
    <lineage>
        <taxon>Eukaryota</taxon>
        <taxon>Fungi</taxon>
        <taxon>Dikarya</taxon>
        <taxon>Ascomycota</taxon>
        <taxon>Pezizomycotina</taxon>
        <taxon>Sordariomycetes</taxon>
        <taxon>Sordariomycetidae</taxon>
        <taxon>Sordariales</taxon>
        <taxon>Chaetomiaceae</taxon>
        <taxon>Chaetomium</taxon>
    </lineage>
</organism>